<comment type="caution">
    <text evidence="1">The sequence shown here is derived from an EMBL/GenBank/DDBJ whole genome shotgun (WGS) entry which is preliminary data.</text>
</comment>
<dbReference type="Proteomes" id="UP001139494">
    <property type="component" value="Unassembled WGS sequence"/>
</dbReference>
<protein>
    <submittedName>
        <fullName evidence="1">Phage tail protein</fullName>
    </submittedName>
</protein>
<keyword evidence="2" id="KW-1185">Reference proteome</keyword>
<organism evidence="1 2">
    <name type="scientific">Natronomonas aquatica</name>
    <dbReference type="NCBI Taxonomy" id="2841590"/>
    <lineage>
        <taxon>Archaea</taxon>
        <taxon>Methanobacteriati</taxon>
        <taxon>Methanobacteriota</taxon>
        <taxon>Stenosarchaea group</taxon>
        <taxon>Halobacteria</taxon>
        <taxon>Halobacteriales</taxon>
        <taxon>Natronomonadaceae</taxon>
        <taxon>Natronomonas</taxon>
    </lineage>
</organism>
<sequence length="78" mass="8430">MARPPNCDALQELKTAETDGGEPLSAADRRVQPNGRSLYVNLTKLAADIHDIEAGDTVRVETHADGVWISIETGDLDE</sequence>
<dbReference type="EMBL" id="JAHLKM010000030">
    <property type="protein sequence ID" value="MCQ4334608.1"/>
    <property type="molecule type" value="Genomic_DNA"/>
</dbReference>
<gene>
    <name evidence="1" type="ORF">KM295_14205</name>
</gene>
<evidence type="ECO:0000313" key="2">
    <source>
        <dbReference type="Proteomes" id="UP001139494"/>
    </source>
</evidence>
<proteinExistence type="predicted"/>
<name>A0A9R1CVN2_9EURY</name>
<reference evidence="1" key="1">
    <citation type="journal article" date="2023" name="Front. Microbiol.">
        <title>Genomic-based phylogenetic and metabolic analyses of the genus Natronomonas, and description of Natronomonas aquatica sp. nov.</title>
        <authorList>
            <person name="Garcia-Roldan A."/>
            <person name="Duran-Viseras A."/>
            <person name="de la Haba R.R."/>
            <person name="Corral P."/>
            <person name="Sanchez-Porro C."/>
            <person name="Ventosa A."/>
        </authorList>
    </citation>
    <scope>NUCLEOTIDE SEQUENCE</scope>
    <source>
        <strain evidence="1">F2-12</strain>
    </source>
</reference>
<evidence type="ECO:0000313" key="1">
    <source>
        <dbReference type="EMBL" id="MCQ4334608.1"/>
    </source>
</evidence>
<dbReference type="RefSeq" id="WP_256030671.1">
    <property type="nucleotide sequence ID" value="NZ_JAHLKM010000030.1"/>
</dbReference>
<dbReference type="AlphaFoldDB" id="A0A9R1CVN2"/>
<accession>A0A9R1CVN2</accession>